<evidence type="ECO:0000256" key="1">
    <source>
        <dbReference type="SAM" id="Phobius"/>
    </source>
</evidence>
<reference evidence="2" key="1">
    <citation type="submission" date="2020-10" db="EMBL/GenBank/DDBJ databases">
        <title>Taxonomic study of unclassified bacteria belonging to the class Ktedonobacteria.</title>
        <authorList>
            <person name="Yabe S."/>
            <person name="Wang C.M."/>
            <person name="Zheng Y."/>
            <person name="Sakai Y."/>
            <person name="Cavaletti L."/>
            <person name="Monciardini P."/>
            <person name="Donadio S."/>
        </authorList>
    </citation>
    <scope>NUCLEOTIDE SEQUENCE</scope>
    <source>
        <strain evidence="2">SOSP1-1</strain>
    </source>
</reference>
<protein>
    <submittedName>
        <fullName evidence="2">Uncharacterized protein</fullName>
    </submittedName>
</protein>
<keyword evidence="1" id="KW-1133">Transmembrane helix</keyword>
<dbReference type="RefSeq" id="WP_220198589.1">
    <property type="nucleotide sequence ID" value="NZ_BNJF01000005.1"/>
</dbReference>
<dbReference type="AlphaFoldDB" id="A0A8J3I3H5"/>
<proteinExistence type="predicted"/>
<keyword evidence="1" id="KW-0472">Membrane</keyword>
<comment type="caution">
    <text evidence="2">The sequence shown here is derived from an EMBL/GenBank/DDBJ whole genome shotgun (WGS) entry which is preliminary data.</text>
</comment>
<sequence>MGPHLEDRTSFSRSPTDLLPLRAAADVAAVVRVVLPGALLVAALLAVTAHGHSSLMRDRY</sequence>
<dbReference type="Proteomes" id="UP000612362">
    <property type="component" value="Unassembled WGS sequence"/>
</dbReference>
<accession>A0A8J3I3H5</accession>
<organism evidence="2 3">
    <name type="scientific">Ktedonospora formicarum</name>
    <dbReference type="NCBI Taxonomy" id="2778364"/>
    <lineage>
        <taxon>Bacteria</taxon>
        <taxon>Bacillati</taxon>
        <taxon>Chloroflexota</taxon>
        <taxon>Ktedonobacteria</taxon>
        <taxon>Ktedonobacterales</taxon>
        <taxon>Ktedonobacteraceae</taxon>
        <taxon>Ktedonospora</taxon>
    </lineage>
</organism>
<keyword evidence="1" id="KW-0812">Transmembrane</keyword>
<evidence type="ECO:0000313" key="2">
    <source>
        <dbReference type="EMBL" id="GHO49472.1"/>
    </source>
</evidence>
<dbReference type="EMBL" id="BNJF01000005">
    <property type="protein sequence ID" value="GHO49472.1"/>
    <property type="molecule type" value="Genomic_DNA"/>
</dbReference>
<keyword evidence="3" id="KW-1185">Reference proteome</keyword>
<gene>
    <name evidence="2" type="ORF">KSX_76350</name>
</gene>
<feature type="transmembrane region" description="Helical" evidence="1">
    <location>
        <begin position="27"/>
        <end position="49"/>
    </location>
</feature>
<name>A0A8J3I3H5_9CHLR</name>
<evidence type="ECO:0000313" key="3">
    <source>
        <dbReference type="Proteomes" id="UP000612362"/>
    </source>
</evidence>